<protein>
    <submittedName>
        <fullName evidence="1">Uncharacterized protein</fullName>
    </submittedName>
</protein>
<dbReference type="AlphaFoldDB" id="A0A7Y6TZ49"/>
<evidence type="ECO:0000313" key="1">
    <source>
        <dbReference type="EMBL" id="NUZ08944.1"/>
    </source>
</evidence>
<evidence type="ECO:0000313" key="2">
    <source>
        <dbReference type="Proteomes" id="UP000529637"/>
    </source>
</evidence>
<reference evidence="1 2" key="1">
    <citation type="submission" date="2020-06" db="EMBL/GenBank/DDBJ databases">
        <title>Schlegella sp. ID0723 isolated from air conditioner.</title>
        <authorList>
            <person name="Kim D.Y."/>
            <person name="Kim D.-U."/>
        </authorList>
    </citation>
    <scope>NUCLEOTIDE SEQUENCE [LARGE SCALE GENOMIC DNA]</scope>
    <source>
        <strain evidence="1 2">ID0723</strain>
    </source>
</reference>
<proteinExistence type="predicted"/>
<keyword evidence="2" id="KW-1185">Reference proteome</keyword>
<accession>A0A7Y6TZ49</accession>
<gene>
    <name evidence="1" type="ORF">HQN59_24690</name>
</gene>
<name>A0A7Y6TZ49_9BURK</name>
<dbReference type="EMBL" id="JABWMJ010000020">
    <property type="protein sequence ID" value="NUZ08944.1"/>
    <property type="molecule type" value="Genomic_DNA"/>
</dbReference>
<organism evidence="1 2">
    <name type="scientific">Piscinibacter koreensis</name>
    <dbReference type="NCBI Taxonomy" id="2742824"/>
    <lineage>
        <taxon>Bacteria</taxon>
        <taxon>Pseudomonadati</taxon>
        <taxon>Pseudomonadota</taxon>
        <taxon>Betaproteobacteria</taxon>
        <taxon>Burkholderiales</taxon>
        <taxon>Sphaerotilaceae</taxon>
        <taxon>Piscinibacter</taxon>
    </lineage>
</organism>
<dbReference type="Proteomes" id="UP000529637">
    <property type="component" value="Unassembled WGS sequence"/>
</dbReference>
<sequence length="90" mass="9847">MRSLLGKGELSNLEVALCYFFGDQIKALIAARWQTNAPGSLVENNSGPTIAEREAEIDANDDRLTAIDEELASVQMQFEELKPHAAVSAR</sequence>
<comment type="caution">
    <text evidence="1">The sequence shown here is derived from an EMBL/GenBank/DDBJ whole genome shotgun (WGS) entry which is preliminary data.</text>
</comment>